<sequence length="620" mass="70793">MEVERCVALHNEILRCSWIRSGREPDSLESACHTWFDTFGDEAEAVRPNLAPDLVTFLQRARVMYDPETGGHLNLFYWVQNLASPDFMFEHTEDLADDEDGSRYLVLYAMSNFSGHFCGLLYDQVQHLCIISPTIYEIKDALEQSQIRKGAIAALPEVEERNYGHERFEPWEFVPYTDAMLDENINAFNRLVEAIEARMPPPASPIGPTETFYGLVDEITLQNLNLSQRFGYEFVRRARRPRFPMIAPGLEVLGPSTTFADQPFGSFLHPGTVQIPPLLLFRFQANYTDNTVPNNRTGEPIAQLFPRHSRITTYPAGLYLRPSSTIRAEDECLFLLPFGIGANGYARRSDGSKFGSRRTPADSCFDLYRPGYQPFEQHHEHSLRDVLENWRGLVESGVWQVDGNGVAGGVDVWREADSEESWMHYVVPIPYSDARLALMQRYKSVNLRASMAELVLGPFSNPLDEAFKLFGDEIEAIESSTNLRVMTITMPANDPLVGVYPTGLEGKLSHDHKPSTVYNRSKVKFRSGDPWKVRWDYDPEKNSHVNVEIGSGQNRLKFAFKAEGKQDREPYDTAIKQAKQAINWSENCRSDSDAGRMVAWWTARFHKPRWNVYSTEQPYQ</sequence>
<gene>
    <name evidence="1" type="ORF">OPT61_g7389</name>
</gene>
<keyword evidence="2" id="KW-1185">Reference proteome</keyword>
<reference evidence="1" key="1">
    <citation type="submission" date="2022-11" db="EMBL/GenBank/DDBJ databases">
        <title>Genome Sequence of Boeremia exigua.</title>
        <authorList>
            <person name="Buettner E."/>
        </authorList>
    </citation>
    <scope>NUCLEOTIDE SEQUENCE</scope>
    <source>
        <strain evidence="1">CU02</strain>
    </source>
</reference>
<evidence type="ECO:0000313" key="2">
    <source>
        <dbReference type="Proteomes" id="UP001153331"/>
    </source>
</evidence>
<comment type="caution">
    <text evidence="1">The sequence shown here is derived from an EMBL/GenBank/DDBJ whole genome shotgun (WGS) entry which is preliminary data.</text>
</comment>
<evidence type="ECO:0000313" key="1">
    <source>
        <dbReference type="EMBL" id="KAJ8109542.1"/>
    </source>
</evidence>
<protein>
    <submittedName>
        <fullName evidence="1">Uncharacterized protein</fullName>
    </submittedName>
</protein>
<name>A0ACC2I2H9_9PLEO</name>
<proteinExistence type="predicted"/>
<accession>A0ACC2I2H9</accession>
<organism evidence="1 2">
    <name type="scientific">Boeremia exigua</name>
    <dbReference type="NCBI Taxonomy" id="749465"/>
    <lineage>
        <taxon>Eukaryota</taxon>
        <taxon>Fungi</taxon>
        <taxon>Dikarya</taxon>
        <taxon>Ascomycota</taxon>
        <taxon>Pezizomycotina</taxon>
        <taxon>Dothideomycetes</taxon>
        <taxon>Pleosporomycetidae</taxon>
        <taxon>Pleosporales</taxon>
        <taxon>Pleosporineae</taxon>
        <taxon>Didymellaceae</taxon>
        <taxon>Boeremia</taxon>
    </lineage>
</organism>
<dbReference type="EMBL" id="JAPHNI010000602">
    <property type="protein sequence ID" value="KAJ8109542.1"/>
    <property type="molecule type" value="Genomic_DNA"/>
</dbReference>
<dbReference type="Proteomes" id="UP001153331">
    <property type="component" value="Unassembled WGS sequence"/>
</dbReference>